<dbReference type="PANTHER" id="PTHR43384:SF13">
    <property type="entry name" value="SLR0110 PROTEIN"/>
    <property type="match status" value="1"/>
</dbReference>
<evidence type="ECO:0000259" key="1">
    <source>
        <dbReference type="Pfam" id="PF13614"/>
    </source>
</evidence>
<evidence type="ECO:0000313" key="2">
    <source>
        <dbReference type="EMBL" id="WNM59779.1"/>
    </source>
</evidence>
<dbReference type="EMBL" id="CP116967">
    <property type="protein sequence ID" value="WNM59779.1"/>
    <property type="molecule type" value="Genomic_DNA"/>
</dbReference>
<dbReference type="GO" id="GO:0009898">
    <property type="term" value="C:cytoplasmic side of plasma membrane"/>
    <property type="evidence" value="ECO:0007669"/>
    <property type="project" value="TreeGrafter"/>
</dbReference>
<dbReference type="InterPro" id="IPR011006">
    <property type="entry name" value="CheY-like_superfamily"/>
</dbReference>
<dbReference type="AlphaFoldDB" id="A0AA96GJZ2"/>
<keyword evidence="3" id="KW-1185">Reference proteome</keyword>
<reference evidence="2 3" key="1">
    <citation type="submission" date="2023-01" db="EMBL/GenBank/DDBJ databases">
        <title>Cultivation and genomic characterization of new, ubiquitous marine nitrite-oxidizing bacteria from the Nitrospirales.</title>
        <authorList>
            <person name="Mueller A.J."/>
            <person name="Daebeler A."/>
            <person name="Herbold C.W."/>
            <person name="Kirkegaard R.H."/>
            <person name="Daims H."/>
        </authorList>
    </citation>
    <scope>NUCLEOTIDE SEQUENCE [LARGE SCALE GENOMIC DNA]</scope>
    <source>
        <strain evidence="2 3">VA</strain>
    </source>
</reference>
<dbReference type="InterPro" id="IPR050625">
    <property type="entry name" value="ParA/MinD_ATPase"/>
</dbReference>
<dbReference type="GO" id="GO:0051782">
    <property type="term" value="P:negative regulation of cell division"/>
    <property type="evidence" value="ECO:0007669"/>
    <property type="project" value="TreeGrafter"/>
</dbReference>
<dbReference type="InterPro" id="IPR027417">
    <property type="entry name" value="P-loop_NTPase"/>
</dbReference>
<dbReference type="Pfam" id="PF13614">
    <property type="entry name" value="AAA_31"/>
    <property type="match status" value="1"/>
</dbReference>
<dbReference type="GO" id="GO:0005524">
    <property type="term" value="F:ATP binding"/>
    <property type="evidence" value="ECO:0007669"/>
    <property type="project" value="TreeGrafter"/>
</dbReference>
<dbReference type="KEGG" id="nall:PP769_08495"/>
<dbReference type="Gene3D" id="3.40.50.300">
    <property type="entry name" value="P-loop containing nucleotide triphosphate hydrolases"/>
    <property type="match status" value="1"/>
</dbReference>
<dbReference type="RefSeq" id="WP_312646626.1">
    <property type="nucleotide sequence ID" value="NZ_CP116967.1"/>
</dbReference>
<dbReference type="PANTHER" id="PTHR43384">
    <property type="entry name" value="SEPTUM SITE-DETERMINING PROTEIN MIND HOMOLOG, CHLOROPLASTIC-RELATED"/>
    <property type="match status" value="1"/>
</dbReference>
<name>A0AA96GJZ2_9BACT</name>
<dbReference type="SUPFAM" id="SSF52172">
    <property type="entry name" value="CheY-like"/>
    <property type="match status" value="1"/>
</dbReference>
<dbReference type="GO" id="GO:0005829">
    <property type="term" value="C:cytosol"/>
    <property type="evidence" value="ECO:0007669"/>
    <property type="project" value="TreeGrafter"/>
</dbReference>
<sequence>MKDKTWKPKRVGGDSSGASSDMPVIELSIRSTECKATLEGFIREIDGVRLKDGQDPGVPALMIMELEEKPEDTFSLIRELMKLNKGMEIFLTAARLESNILLEAMRAGAKEFLAQPLQKQEVSDAIMRFLERAAAPVRQGDGQRAAGKVLAFFGGKGGVGTTSIAVNLAAAIKKGPNNPSVALVDVNQHGGDLPLYLDLQPNHSFRDIATDLSRLDQAFLIRVLTKTELGIQVLPSGYDDLSTGRLSPDCVEATLRLLQSSFDYVILDCGHVLDLTTKKALELATLILVTSTLMVPVVHRTKRILELLRGSGFPAEKIRLVMNRFLSAEQDVLKETEEILKQKAFWLLPNDYPSASQAVNSGKPLIDVAPRSAVAQSYRDLASSFGGQSAKSASKGSLAGWLNPFKSRNVQSSPSGA</sequence>
<dbReference type="Proteomes" id="UP001302719">
    <property type="component" value="Chromosome"/>
</dbReference>
<accession>A0AA96GJZ2</accession>
<dbReference type="GO" id="GO:0016887">
    <property type="term" value="F:ATP hydrolysis activity"/>
    <property type="evidence" value="ECO:0007669"/>
    <property type="project" value="TreeGrafter"/>
</dbReference>
<dbReference type="SUPFAM" id="SSF52540">
    <property type="entry name" value="P-loop containing nucleoside triphosphate hydrolases"/>
    <property type="match status" value="1"/>
</dbReference>
<organism evidence="2 3">
    <name type="scientific">Candidatus Nitrospira allomarina</name>
    <dbReference type="NCBI Taxonomy" id="3020900"/>
    <lineage>
        <taxon>Bacteria</taxon>
        <taxon>Pseudomonadati</taxon>
        <taxon>Nitrospirota</taxon>
        <taxon>Nitrospiria</taxon>
        <taxon>Nitrospirales</taxon>
        <taxon>Nitrospiraceae</taxon>
        <taxon>Nitrospira</taxon>
    </lineage>
</organism>
<dbReference type="Gene3D" id="3.40.50.2300">
    <property type="match status" value="1"/>
</dbReference>
<protein>
    <submittedName>
        <fullName evidence="2">AAA family ATPase</fullName>
    </submittedName>
</protein>
<feature type="domain" description="AAA" evidence="1">
    <location>
        <begin position="148"/>
        <end position="292"/>
    </location>
</feature>
<gene>
    <name evidence="2" type="ORF">PP769_08495</name>
</gene>
<proteinExistence type="predicted"/>
<dbReference type="InterPro" id="IPR025669">
    <property type="entry name" value="AAA_dom"/>
</dbReference>
<evidence type="ECO:0000313" key="3">
    <source>
        <dbReference type="Proteomes" id="UP001302719"/>
    </source>
</evidence>